<feature type="transmembrane region" description="Helical" evidence="1">
    <location>
        <begin position="26"/>
        <end position="47"/>
    </location>
</feature>
<name>A0A7C3EJT0_9SPIR</name>
<evidence type="ECO:0000256" key="1">
    <source>
        <dbReference type="SAM" id="Phobius"/>
    </source>
</evidence>
<evidence type="ECO:0008006" key="3">
    <source>
        <dbReference type="Google" id="ProtNLM"/>
    </source>
</evidence>
<protein>
    <recommendedName>
        <fullName evidence="3">Phospholipid/glycerol acyltransferase domain-containing protein</fullName>
    </recommendedName>
</protein>
<dbReference type="EMBL" id="DSVL01000132">
    <property type="protein sequence ID" value="HFH28729.1"/>
    <property type="molecule type" value="Genomic_DNA"/>
</dbReference>
<gene>
    <name evidence="2" type="ORF">ENS59_04355</name>
</gene>
<accession>A0A7C3EJT0</accession>
<dbReference type="AlphaFoldDB" id="A0A7C3EJT0"/>
<dbReference type="SUPFAM" id="SSF69593">
    <property type="entry name" value="Glycerol-3-phosphate (1)-acyltransferase"/>
    <property type="match status" value="1"/>
</dbReference>
<evidence type="ECO:0000313" key="2">
    <source>
        <dbReference type="EMBL" id="HFH28729.1"/>
    </source>
</evidence>
<organism evidence="2">
    <name type="scientific">Gracilinema caldarium</name>
    <dbReference type="NCBI Taxonomy" id="215591"/>
    <lineage>
        <taxon>Bacteria</taxon>
        <taxon>Pseudomonadati</taxon>
        <taxon>Spirochaetota</taxon>
        <taxon>Spirochaetia</taxon>
        <taxon>Spirochaetales</taxon>
        <taxon>Breznakiellaceae</taxon>
        <taxon>Gracilinema</taxon>
    </lineage>
</organism>
<reference evidence="2" key="1">
    <citation type="journal article" date="2020" name="mSystems">
        <title>Genome- and Community-Level Interaction Insights into Carbon Utilization and Element Cycling Functions of Hydrothermarchaeota in Hydrothermal Sediment.</title>
        <authorList>
            <person name="Zhou Z."/>
            <person name="Liu Y."/>
            <person name="Xu W."/>
            <person name="Pan J."/>
            <person name="Luo Z.H."/>
            <person name="Li M."/>
        </authorList>
    </citation>
    <scope>NUCLEOTIDE SEQUENCE [LARGE SCALE GENOMIC DNA]</scope>
    <source>
        <strain evidence="2">SpSt-503</strain>
    </source>
</reference>
<keyword evidence="1" id="KW-0812">Transmembrane</keyword>
<keyword evidence="1" id="KW-0472">Membrane</keyword>
<comment type="caution">
    <text evidence="2">The sequence shown here is derived from an EMBL/GenBank/DDBJ whole genome shotgun (WGS) entry which is preliminary data.</text>
</comment>
<sequence length="320" mass="34817">MNQASLIRLFKISLRDMLASYPENPFLRLLLSIIFALPALRFAYLLVRFNGDISRKGVQPAAERLFREFYRSVQVHGKPPTEPTEGVGKAPQGTLAQGKPPTGLLIVANHPGVGDSLALLSVLARPDIHLVAAERDFFYALPALLPYLILVPQDPVKRNGVVRAMVKALKQGETVVLYPAGEIEPDPILHPESTMLKSWSTVIGLLVRLARQGSFDFSIATAITANVLPPHVLGKAGAITKEAQEKREKRALGIIIGLGAAKRDPVILVWPYQVRASILPNDSAEAITGHIMDEVISRFHRDFPVGEAGSLLQGSSAQVL</sequence>
<proteinExistence type="predicted"/>
<keyword evidence="1" id="KW-1133">Transmembrane helix</keyword>